<proteinExistence type="predicted"/>
<dbReference type="InterPro" id="IPR029039">
    <property type="entry name" value="Flavoprotein-like_sf"/>
</dbReference>
<keyword evidence="2" id="KW-1133">Transmembrane helix</keyword>
<name>A0A7S4T8E0_9STRA</name>
<evidence type="ECO:0000256" key="1">
    <source>
        <dbReference type="ARBA" id="ARBA00022630"/>
    </source>
</evidence>
<feature type="transmembrane region" description="Helical" evidence="2">
    <location>
        <begin position="208"/>
        <end position="227"/>
    </location>
</feature>
<keyword evidence="2" id="KW-0472">Membrane</keyword>
<feature type="domain" description="Flavodoxin-like" evidence="3">
    <location>
        <begin position="10"/>
        <end position="163"/>
    </location>
</feature>
<dbReference type="InterPro" id="IPR001094">
    <property type="entry name" value="Flavdoxin-like"/>
</dbReference>
<keyword evidence="1" id="KW-0285">Flavoprotein</keyword>
<sequence>MASTATNEEILVLYGSQTGNSEQTAIDICEKIPEKLSVTARHMQLDDFLEVERAKWPRLVVIVTSSYGVGQAPLGCQRFREFCDAIVEKEETLDRSMLTGVKYALLGLGDSKYTTFFQNPTQLDKALQLAGATRVGSLGKADASGEGGDDQLKTIGRWIDNLWPVLIEVISSDPPSSDLLEKARSSSLEICSEVIPDFDPSPRNTTSIFQIAVPVLVAIVAAVYFMTIQSENENE</sequence>
<dbReference type="PROSITE" id="PS50902">
    <property type="entry name" value="FLAVODOXIN_LIKE"/>
    <property type="match status" value="1"/>
</dbReference>
<dbReference type="Gene3D" id="3.40.50.360">
    <property type="match status" value="1"/>
</dbReference>
<dbReference type="GO" id="GO:0010181">
    <property type="term" value="F:FMN binding"/>
    <property type="evidence" value="ECO:0007669"/>
    <property type="project" value="InterPro"/>
</dbReference>
<dbReference type="InterPro" id="IPR008254">
    <property type="entry name" value="Flavodoxin/NO_synth"/>
</dbReference>
<accession>A0A7S4T8E0</accession>
<dbReference type="PANTHER" id="PTHR19384:SF17">
    <property type="entry name" value="NADPH--CYTOCHROME P450 REDUCTASE"/>
    <property type="match status" value="1"/>
</dbReference>
<dbReference type="Pfam" id="PF00258">
    <property type="entry name" value="Flavodoxin_1"/>
    <property type="match status" value="1"/>
</dbReference>
<dbReference type="GO" id="GO:0050660">
    <property type="term" value="F:flavin adenine dinucleotide binding"/>
    <property type="evidence" value="ECO:0007669"/>
    <property type="project" value="TreeGrafter"/>
</dbReference>
<protein>
    <recommendedName>
        <fullName evidence="3">Flavodoxin-like domain-containing protein</fullName>
    </recommendedName>
</protein>
<dbReference type="EMBL" id="HBNS01060765">
    <property type="protein sequence ID" value="CAE4668101.1"/>
    <property type="molecule type" value="Transcribed_RNA"/>
</dbReference>
<evidence type="ECO:0000313" key="4">
    <source>
        <dbReference type="EMBL" id="CAE4668101.1"/>
    </source>
</evidence>
<dbReference type="GO" id="GO:0016491">
    <property type="term" value="F:oxidoreductase activity"/>
    <property type="evidence" value="ECO:0007669"/>
    <property type="project" value="TreeGrafter"/>
</dbReference>
<evidence type="ECO:0000259" key="3">
    <source>
        <dbReference type="PROSITE" id="PS50902"/>
    </source>
</evidence>
<dbReference type="PANTHER" id="PTHR19384">
    <property type="entry name" value="NITRIC OXIDE SYNTHASE-RELATED"/>
    <property type="match status" value="1"/>
</dbReference>
<evidence type="ECO:0000256" key="2">
    <source>
        <dbReference type="SAM" id="Phobius"/>
    </source>
</evidence>
<dbReference type="SUPFAM" id="SSF52218">
    <property type="entry name" value="Flavoproteins"/>
    <property type="match status" value="1"/>
</dbReference>
<keyword evidence="2" id="KW-0812">Transmembrane</keyword>
<dbReference type="GO" id="GO:0005829">
    <property type="term" value="C:cytosol"/>
    <property type="evidence" value="ECO:0007669"/>
    <property type="project" value="TreeGrafter"/>
</dbReference>
<organism evidence="4">
    <name type="scientific">Ditylum brightwellii</name>
    <dbReference type="NCBI Taxonomy" id="49249"/>
    <lineage>
        <taxon>Eukaryota</taxon>
        <taxon>Sar</taxon>
        <taxon>Stramenopiles</taxon>
        <taxon>Ochrophyta</taxon>
        <taxon>Bacillariophyta</taxon>
        <taxon>Mediophyceae</taxon>
        <taxon>Lithodesmiophycidae</taxon>
        <taxon>Lithodesmiales</taxon>
        <taxon>Lithodesmiaceae</taxon>
        <taxon>Ditylum</taxon>
    </lineage>
</organism>
<dbReference type="PRINTS" id="PR00369">
    <property type="entry name" value="FLAVODOXIN"/>
</dbReference>
<gene>
    <name evidence="4" type="ORF">DBRI00130_LOCUS43780</name>
</gene>
<reference evidence="4" key="1">
    <citation type="submission" date="2021-01" db="EMBL/GenBank/DDBJ databases">
        <authorList>
            <person name="Corre E."/>
            <person name="Pelletier E."/>
            <person name="Niang G."/>
            <person name="Scheremetjew M."/>
            <person name="Finn R."/>
            <person name="Kale V."/>
            <person name="Holt S."/>
            <person name="Cochrane G."/>
            <person name="Meng A."/>
            <person name="Brown T."/>
            <person name="Cohen L."/>
        </authorList>
    </citation>
    <scope>NUCLEOTIDE SEQUENCE</scope>
    <source>
        <strain evidence="4">GSO104</strain>
    </source>
</reference>
<dbReference type="AlphaFoldDB" id="A0A7S4T8E0"/>